<reference evidence="7 8" key="1">
    <citation type="submission" date="2019-12" db="EMBL/GenBank/DDBJ databases">
        <title>Novel species isolated from a subtropical stream in China.</title>
        <authorList>
            <person name="Lu H."/>
        </authorList>
    </citation>
    <scope>NUCLEOTIDE SEQUENCE [LARGE SCALE GENOMIC DNA]</scope>
    <source>
        <strain evidence="7 8">FT55W</strain>
    </source>
</reference>
<dbReference type="InterPro" id="IPR015943">
    <property type="entry name" value="WD40/YVTN_repeat-like_dom_sf"/>
</dbReference>
<evidence type="ECO:0000313" key="8">
    <source>
        <dbReference type="Proteomes" id="UP000450012"/>
    </source>
</evidence>
<dbReference type="PANTHER" id="PTHR24421">
    <property type="entry name" value="NITRATE/NITRITE SENSOR PROTEIN NARX-RELATED"/>
    <property type="match status" value="1"/>
</dbReference>
<dbReference type="SUPFAM" id="SSF55874">
    <property type="entry name" value="ATPase domain of HSP90 chaperone/DNA topoisomerase II/histidine kinase"/>
    <property type="match status" value="1"/>
</dbReference>
<dbReference type="PANTHER" id="PTHR24421:SF62">
    <property type="entry name" value="SENSORY TRANSDUCTION HISTIDINE KINASE"/>
    <property type="match status" value="1"/>
</dbReference>
<dbReference type="InterPro" id="IPR013783">
    <property type="entry name" value="Ig-like_fold"/>
</dbReference>
<dbReference type="SUPFAM" id="SSF63829">
    <property type="entry name" value="Calcium-dependent phosphotriesterase"/>
    <property type="match status" value="2"/>
</dbReference>
<keyword evidence="1" id="KW-0808">Transferase</keyword>
<comment type="caution">
    <text evidence="7">The sequence shown here is derived from an EMBL/GenBank/DDBJ whole genome shotgun (WGS) entry which is preliminary data.</text>
</comment>
<dbReference type="InterPro" id="IPR050482">
    <property type="entry name" value="Sensor_HK_TwoCompSys"/>
</dbReference>
<dbReference type="Gene3D" id="1.20.5.1930">
    <property type="match status" value="1"/>
</dbReference>
<evidence type="ECO:0000256" key="1">
    <source>
        <dbReference type="ARBA" id="ARBA00022679"/>
    </source>
</evidence>
<dbReference type="SMART" id="SM00387">
    <property type="entry name" value="HATPase_c"/>
    <property type="match status" value="1"/>
</dbReference>
<protein>
    <submittedName>
        <fullName evidence="7">Histidine kinase</fullName>
    </submittedName>
</protein>
<keyword evidence="8" id="KW-1185">Reference proteome</keyword>
<organism evidence="7 8">
    <name type="scientific">Duganella rivi</name>
    <dbReference type="NCBI Taxonomy" id="2666083"/>
    <lineage>
        <taxon>Bacteria</taxon>
        <taxon>Pseudomonadati</taxon>
        <taxon>Pseudomonadota</taxon>
        <taxon>Betaproteobacteria</taxon>
        <taxon>Burkholderiales</taxon>
        <taxon>Oxalobacteraceae</taxon>
        <taxon>Telluria group</taxon>
        <taxon>Duganella</taxon>
    </lineage>
</organism>
<keyword evidence="4" id="KW-0472">Membrane</keyword>
<evidence type="ECO:0000256" key="2">
    <source>
        <dbReference type="ARBA" id="ARBA00022777"/>
    </source>
</evidence>
<dbReference type="Gene3D" id="2.60.40.10">
    <property type="entry name" value="Immunoglobulins"/>
    <property type="match status" value="1"/>
</dbReference>
<dbReference type="InterPro" id="IPR011712">
    <property type="entry name" value="Sig_transdc_His_kin_sub3_dim/P"/>
</dbReference>
<dbReference type="InterPro" id="IPR011110">
    <property type="entry name" value="Reg_prop"/>
</dbReference>
<accession>A0A7X4K9I8</accession>
<keyword evidence="4" id="KW-1133">Transmembrane helix</keyword>
<evidence type="ECO:0000256" key="4">
    <source>
        <dbReference type="SAM" id="Phobius"/>
    </source>
</evidence>
<evidence type="ECO:0000313" key="7">
    <source>
        <dbReference type="EMBL" id="MYM66021.1"/>
    </source>
</evidence>
<dbReference type="AlphaFoldDB" id="A0A7X4K9I8"/>
<name>A0A7X4K9I8_9BURK</name>
<dbReference type="EMBL" id="WWCK01000001">
    <property type="protein sequence ID" value="MYM66021.1"/>
    <property type="molecule type" value="Genomic_DNA"/>
</dbReference>
<proteinExistence type="predicted"/>
<dbReference type="InterPro" id="IPR003594">
    <property type="entry name" value="HATPase_dom"/>
</dbReference>
<dbReference type="Pfam" id="PF07730">
    <property type="entry name" value="HisKA_3"/>
    <property type="match status" value="1"/>
</dbReference>
<dbReference type="InterPro" id="IPR011123">
    <property type="entry name" value="Y_Y_Y"/>
</dbReference>
<keyword evidence="4" id="KW-0812">Transmembrane</keyword>
<dbReference type="Proteomes" id="UP000450012">
    <property type="component" value="Unassembled WGS sequence"/>
</dbReference>
<evidence type="ECO:0000256" key="5">
    <source>
        <dbReference type="SAM" id="SignalP"/>
    </source>
</evidence>
<feature type="chain" id="PRO_5030670153" evidence="5">
    <location>
        <begin position="24"/>
        <end position="985"/>
    </location>
</feature>
<feature type="transmembrane region" description="Helical" evidence="4">
    <location>
        <begin position="744"/>
        <end position="764"/>
    </location>
</feature>
<dbReference type="InterPro" id="IPR036890">
    <property type="entry name" value="HATPase_C_sf"/>
</dbReference>
<evidence type="ECO:0000256" key="3">
    <source>
        <dbReference type="ARBA" id="ARBA00023012"/>
    </source>
</evidence>
<dbReference type="GO" id="GO:0016020">
    <property type="term" value="C:membrane"/>
    <property type="evidence" value="ECO:0007669"/>
    <property type="project" value="InterPro"/>
</dbReference>
<dbReference type="RefSeq" id="WP_161012580.1">
    <property type="nucleotide sequence ID" value="NZ_WWCK01000001.1"/>
</dbReference>
<dbReference type="CDD" id="cd16917">
    <property type="entry name" value="HATPase_UhpB-NarQ-NarX-like"/>
    <property type="match status" value="1"/>
</dbReference>
<sequence>MTLRATFNALLLCLLAGHPCVHAAEARPLLTDYTHTAWTELDGAPTGATKFAQGADGWLWIATPTGLYRFDGVHFERVTTVYGQPLASSNIMALTIAPDGAVWVGYRVGGVSVFRKDGAHTYVEADGLQPVGVMHIEVAPDGAVWAAMRDGLAILPKGGQRFQYLPADAGVPALGVFQVLFARDGTTWIGTNIGAFFRKRGDSRFTQAWPRDTALVALNEAPDGTIWANDFKHNNYKVRVTEPAAGVTIQPEFEGDAVRWDRRSTMWVTHSYSIERKLPGGGGDQHVSKSERLSGPMLGATFEDREGNLWIGTSRGVDRLRRNRLHTTPVVKQLEYPALVGGPDGEMWVGDYGTADLWSFSPDGRLRRQAEGALTASYTAPDGAVWLGNLDGVRRLDRDGSIIYAPFPNAVKNLRVHALQQDRHGRLWASFSAGKGVYQLSDGQWVKSGGRQGLSELLTTTMTLDHAGDLWLGHLRSQITVVGDSSVRVLGPAQGLQLGTILSLQVEDQTMWVGGENGVALYRNGRFTTLLGTNNEAFRGASGIVHIPGGDLWINGAEGLYRLAAADLAKWLKDERGSVAFERFDAQDGMQGHAPQLRPVPSLKRSRDGLLWYATTGGIGTIDPANILRNPLPPPVEVVGLLADGVRQAIPHGDVMALPQGTRDIQIDFTALGLSLPERVRLRYRLVGFDRAWQEPVGRRQAYYTNLAPGKYRFEVIASNEDNVWNDKGAVLEIDIPPTFVQSAWFKVLLVALSLLLLYAAYALRIRYLTQRLQERLHERLAERTRIARTLHDTLLQSMQSLLLSFDAHSRHLKEGTQERIRLDQTLNLAEQLLVEGRDQIMDLRACSSPEVLALTLEQFGKGLAEHRAHLFEIKVSGTARQLRADVHDEIYAIAREALFNASRYADASRITLEIGYSSSAFAMHIRDNGCGLDESVMASGCRPGHWGLQGMRERANLIGATLTIASEAGEGTIVTVTVPAKKAY</sequence>
<dbReference type="Pfam" id="PF07494">
    <property type="entry name" value="Reg_prop"/>
    <property type="match status" value="1"/>
</dbReference>
<dbReference type="Gene3D" id="2.130.10.10">
    <property type="entry name" value="YVTN repeat-like/Quinoprotein amine dehydrogenase"/>
    <property type="match status" value="3"/>
</dbReference>
<keyword evidence="2 7" id="KW-0418">Kinase</keyword>
<keyword evidence="3" id="KW-0902">Two-component regulatory system</keyword>
<evidence type="ECO:0000259" key="6">
    <source>
        <dbReference type="SMART" id="SM00387"/>
    </source>
</evidence>
<dbReference type="Pfam" id="PF07495">
    <property type="entry name" value="Y_Y_Y"/>
    <property type="match status" value="1"/>
</dbReference>
<dbReference type="GO" id="GO:0000155">
    <property type="term" value="F:phosphorelay sensor kinase activity"/>
    <property type="evidence" value="ECO:0007669"/>
    <property type="project" value="InterPro"/>
</dbReference>
<gene>
    <name evidence="7" type="ORF">GTP45_04105</name>
</gene>
<dbReference type="GO" id="GO:0046983">
    <property type="term" value="F:protein dimerization activity"/>
    <property type="evidence" value="ECO:0007669"/>
    <property type="project" value="InterPro"/>
</dbReference>
<dbReference type="Gene3D" id="3.30.565.10">
    <property type="entry name" value="Histidine kinase-like ATPase, C-terminal domain"/>
    <property type="match status" value="1"/>
</dbReference>
<feature type="domain" description="Histidine kinase/HSP90-like ATPase" evidence="6">
    <location>
        <begin position="886"/>
        <end position="983"/>
    </location>
</feature>
<feature type="signal peptide" evidence="5">
    <location>
        <begin position="1"/>
        <end position="23"/>
    </location>
</feature>
<dbReference type="Pfam" id="PF02518">
    <property type="entry name" value="HATPase_c"/>
    <property type="match status" value="1"/>
</dbReference>
<keyword evidence="5" id="KW-0732">Signal</keyword>